<feature type="region of interest" description="Disordered" evidence="2">
    <location>
        <begin position="188"/>
        <end position="217"/>
    </location>
</feature>
<dbReference type="SMART" id="SM01214">
    <property type="entry name" value="Fmp27_GFWDK"/>
    <property type="match status" value="1"/>
</dbReference>
<evidence type="ECO:0008006" key="9">
    <source>
        <dbReference type="Google" id="ProtNLM"/>
    </source>
</evidence>
<accession>A0A066VLV0</accession>
<comment type="caution">
    <text evidence="7">The sequence shown here is derived from an EMBL/GenBank/DDBJ whole genome shotgun (WGS) entry which is preliminary data.</text>
</comment>
<proteinExistence type="predicted"/>
<evidence type="ECO:0000259" key="6">
    <source>
        <dbReference type="SMART" id="SM01216"/>
    </source>
</evidence>
<evidence type="ECO:0000313" key="8">
    <source>
        <dbReference type="Proteomes" id="UP000027361"/>
    </source>
</evidence>
<feature type="compositionally biased region" description="Polar residues" evidence="2">
    <location>
        <begin position="1485"/>
        <end position="1495"/>
    </location>
</feature>
<feature type="compositionally biased region" description="Basic and acidic residues" evidence="2">
    <location>
        <begin position="320"/>
        <end position="333"/>
    </location>
</feature>
<dbReference type="Pfam" id="PF10344">
    <property type="entry name" value="Hobbit"/>
    <property type="match status" value="1"/>
</dbReference>
<feature type="domain" description="FMP27 WPPW motif-containing RBG unit" evidence="6">
    <location>
        <begin position="2075"/>
        <end position="2586"/>
    </location>
</feature>
<dbReference type="InParanoid" id="A0A066VLV0"/>
<keyword evidence="3" id="KW-1133">Transmembrane helix</keyword>
<feature type="region of interest" description="Disordered" evidence="2">
    <location>
        <begin position="1"/>
        <end position="39"/>
    </location>
</feature>
<evidence type="ECO:0000259" key="4">
    <source>
        <dbReference type="SMART" id="SM01214"/>
    </source>
</evidence>
<gene>
    <name evidence="7" type="ORF">K437DRAFT_237559</name>
</gene>
<feature type="compositionally biased region" description="Polar residues" evidence="2">
    <location>
        <begin position="310"/>
        <end position="319"/>
    </location>
</feature>
<evidence type="ECO:0000256" key="2">
    <source>
        <dbReference type="SAM" id="MobiDB-lite"/>
    </source>
</evidence>
<evidence type="ECO:0000313" key="7">
    <source>
        <dbReference type="EMBL" id="KDN42722.1"/>
    </source>
</evidence>
<dbReference type="RefSeq" id="XP_013242146.1">
    <property type="nucleotide sequence ID" value="XM_013386692.1"/>
</dbReference>
<keyword evidence="1" id="KW-0175">Coiled coil</keyword>
<dbReference type="Proteomes" id="UP000027361">
    <property type="component" value="Unassembled WGS sequence"/>
</dbReference>
<feature type="coiled-coil region" evidence="1">
    <location>
        <begin position="2705"/>
        <end position="2764"/>
    </location>
</feature>
<dbReference type="HOGENOM" id="CLU_000202_0_0_1"/>
<feature type="region of interest" description="Disordered" evidence="2">
    <location>
        <begin position="2309"/>
        <end position="2328"/>
    </location>
</feature>
<feature type="region of interest" description="Disordered" evidence="2">
    <location>
        <begin position="1469"/>
        <end position="1515"/>
    </location>
</feature>
<name>A0A066VLV0_TILAU</name>
<feature type="domain" description="FMP27/BLTP2/Hobbit GFWDK motif-containing RBG unit" evidence="4">
    <location>
        <begin position="1651"/>
        <end position="1808"/>
    </location>
</feature>
<organism evidence="7 8">
    <name type="scientific">Tilletiaria anomala (strain ATCC 24038 / CBS 436.72 / UBC 951)</name>
    <dbReference type="NCBI Taxonomy" id="1037660"/>
    <lineage>
        <taxon>Eukaryota</taxon>
        <taxon>Fungi</taxon>
        <taxon>Dikarya</taxon>
        <taxon>Basidiomycota</taxon>
        <taxon>Ustilaginomycotina</taxon>
        <taxon>Exobasidiomycetes</taxon>
        <taxon>Georgefischeriales</taxon>
        <taxon>Tilletiariaceae</taxon>
        <taxon>Tilletiaria</taxon>
    </lineage>
</organism>
<feature type="region of interest" description="Disordered" evidence="2">
    <location>
        <begin position="2214"/>
        <end position="2258"/>
    </location>
</feature>
<dbReference type="OrthoDB" id="1562405at2759"/>
<keyword evidence="3" id="KW-0812">Transmembrane</keyword>
<dbReference type="SMART" id="SM01216">
    <property type="entry name" value="Fmp27_WPPW"/>
    <property type="match status" value="1"/>
</dbReference>
<feature type="compositionally biased region" description="Acidic residues" evidence="2">
    <location>
        <begin position="1503"/>
        <end position="1512"/>
    </location>
</feature>
<dbReference type="SMART" id="SM01215">
    <property type="entry name" value="Fmp27_SW"/>
    <property type="match status" value="1"/>
</dbReference>
<dbReference type="STRING" id="1037660.A0A066VLV0"/>
<feature type="region of interest" description="Disordered" evidence="2">
    <location>
        <begin position="893"/>
        <end position="921"/>
    </location>
</feature>
<keyword evidence="3" id="KW-0472">Membrane</keyword>
<feature type="compositionally biased region" description="Basic and acidic residues" evidence="2">
    <location>
        <begin position="2422"/>
        <end position="2436"/>
    </location>
</feature>
<dbReference type="EMBL" id="JMSN01000067">
    <property type="protein sequence ID" value="KDN42722.1"/>
    <property type="molecule type" value="Genomic_DNA"/>
</dbReference>
<dbReference type="PANTHER" id="PTHR15678:SF6">
    <property type="entry name" value="BRIDGE-LIKE LIPID TRANSFER PROTEIN FAMILY MEMBER 2"/>
    <property type="match status" value="1"/>
</dbReference>
<reference evidence="7 8" key="1">
    <citation type="submission" date="2014-05" db="EMBL/GenBank/DDBJ databases">
        <title>Draft genome sequence of a rare smut relative, Tilletiaria anomala UBC 951.</title>
        <authorList>
            <consortium name="DOE Joint Genome Institute"/>
            <person name="Toome M."/>
            <person name="Kuo A."/>
            <person name="Henrissat B."/>
            <person name="Lipzen A."/>
            <person name="Tritt A."/>
            <person name="Yoshinaga Y."/>
            <person name="Zane M."/>
            <person name="Barry K."/>
            <person name="Grigoriev I.V."/>
            <person name="Spatafora J.W."/>
            <person name="Aimea M.C."/>
        </authorList>
    </citation>
    <scope>NUCLEOTIDE SEQUENCE [LARGE SCALE GENOMIC DNA]</scope>
    <source>
        <strain evidence="7 8">UBC 951</strain>
    </source>
</reference>
<dbReference type="InterPro" id="IPR019415">
    <property type="entry name" value="FMP27_SW_RBG"/>
</dbReference>
<keyword evidence="8" id="KW-1185">Reference proteome</keyword>
<evidence type="ECO:0000256" key="3">
    <source>
        <dbReference type="SAM" id="Phobius"/>
    </source>
</evidence>
<feature type="compositionally biased region" description="Low complexity" evidence="2">
    <location>
        <begin position="3173"/>
        <end position="3194"/>
    </location>
</feature>
<dbReference type="FunCoup" id="A0A066VLV0">
    <property type="interactions" value="163"/>
</dbReference>
<feature type="compositionally biased region" description="Low complexity" evidence="2">
    <location>
        <begin position="15"/>
        <end position="36"/>
    </location>
</feature>
<feature type="region of interest" description="Disordered" evidence="2">
    <location>
        <begin position="2909"/>
        <end position="3015"/>
    </location>
</feature>
<dbReference type="GeneID" id="25262960"/>
<feature type="transmembrane region" description="Helical" evidence="3">
    <location>
        <begin position="46"/>
        <end position="65"/>
    </location>
</feature>
<feature type="domain" description="FMP27 SW motif-containing RBG unit" evidence="5">
    <location>
        <begin position="1530"/>
        <end position="1633"/>
    </location>
</feature>
<feature type="region of interest" description="Disordered" evidence="2">
    <location>
        <begin position="2422"/>
        <end position="2449"/>
    </location>
</feature>
<feature type="region of interest" description="Disordered" evidence="2">
    <location>
        <begin position="291"/>
        <end position="333"/>
    </location>
</feature>
<dbReference type="PANTHER" id="PTHR15678">
    <property type="entry name" value="ANTIGEN MLAA-22-RELATED"/>
    <property type="match status" value="1"/>
</dbReference>
<evidence type="ECO:0000256" key="1">
    <source>
        <dbReference type="SAM" id="Coils"/>
    </source>
</evidence>
<evidence type="ECO:0000259" key="5">
    <source>
        <dbReference type="SMART" id="SM01215"/>
    </source>
</evidence>
<feature type="compositionally biased region" description="Basic and acidic residues" evidence="2">
    <location>
        <begin position="3218"/>
        <end position="3228"/>
    </location>
</feature>
<feature type="region of interest" description="Disordered" evidence="2">
    <location>
        <begin position="647"/>
        <end position="668"/>
    </location>
</feature>
<feature type="compositionally biased region" description="Polar residues" evidence="2">
    <location>
        <begin position="2963"/>
        <end position="2973"/>
    </location>
</feature>
<feature type="region of interest" description="Disordered" evidence="2">
    <location>
        <begin position="3136"/>
        <end position="3234"/>
    </location>
</feature>
<sequence length="3234" mass="357953">MASAIEYVSGGGTISGTPLGESTSPSSPSPLISSPRPHSRSLSRDIVTLIFILLLSLALFRWILLRSVRFLLRDRLHVHALGTRGIRGLHFRPAGDFGVAGAANSSGTKKGRRNTRGYSLRIQQIYLTFSGSIASTAALRGRKQRTGRPFPKAWFTLHLKGVGLQLPAEADGDGGDAAQNAALQDDVDSGAERCGGGREGLLRAKRRAESASTDSKEGRSISRISGLQGYLIRMARPLLYVCASALPVLTRVVDVQMDRVEVYLEAQDVVLRVAEVRAGFQVSMRAQSGVGTASAAAAQRRRARSRSASENAYSTSRSTSLDESHDTPAAGDDARSYRSLAGMLYGMPNRVGSGAKGVVLFLASGLPEGKATIMLEWQGVQAFRAVSALADLQPKEQHRTDVGASEPCWSISEDDAHDHSSTWDDTWSTWADKETTESGSFCATPVTSWFQGKGEHVRIATYSRLLFAPLPSQIEVDVLLGPNFFHLKAHRAFSARGRISECVLGGNALEQLAQNHRGGRMEQARRHMNQEAHASGSASKQASTARALIAAVGSLGLTIERVRCAYASTNADSKTWTCEAAIEHVSFSFSSAQPQNPLCKRWLNTITPSVPANNSKNAGGPGEAVAVATEVSLATSASAAASKKTLRSSLHDRIRRPLSPVPSSMTPAHKDVRLEPRRILHVAASMGKVYVDVRQAGGSLKSLRACSIDRIELQVLSTWTPFGLCPSIRYSICAPPAAQTVLAGNPNESAIYFSTTIQHVALAASASLLDLLRKDKNSAGFGRDARHSIPAALPTSPPSSSTFSLPKVHFGFHLGHATAKLDVGNDHDKERSALVLTIPSIDAALHTAYQDAHVVRTDAARRAAWKEYDKNQLEWDRNCRPVARTQWAVSPALPHNEGNYGGAGAESGARPRRRSIVRSNTASVDPTPVPIYKYVLSGNIHILNSAVVLQTRQATETQKTLPIGKLRLVQLSTFGSLDVPTEVLAARHQRLGRQDKKSETSFIVDGLRVSIRGPAMWNALEKIVNSTSTAARGSAVQATVVADSADVKADTLQPSSMRKGLLDKLPADAFANISFSDLDIDLANIDAHRDMSSLAGVKLKMKCLSIDYAHRRRSTHVLPHGEMWGARSALELPEDAPLMAGALAVKAGLAVVTRVDIDNLRLLAIDPKAVMSNREKRQQAFVGSFDESELPSLPEGHCLLRVPESKIRARVLPDCKQTNVEQVSITAEHPKAVMLAVELANTYLLMHTAGCVRRALGSTWKRKVPPARPAPSSATLVLNFDITFQRVEVPISLPEGVHLFLGLKRLQIQLSAERVASVGFETLVGAVLRKDVLENGDKHDQWSRVAIFRGVTIDIKPQPSSGLPDVALAGDSLVLNVPFNYSTHEIIEGTSVALKATKQLMHEFLLGHEPSAINPLRPMSAQSLPLLSVELRILVLEAEDDPMETRLGLIWRVGRDEARARLERQSAFAQKMSDAMRKQGAKRNNWPSSTPNVNGWSAAESTSEVDSDDDSDVGNSARERAYVNTDLIADAHQRLDAFDSASWIRRVDNARAAQERREEAIAKRVLGRFSLQPKDRGWPINMRNRPSVAPLFRSAMAHILVEIQRPNYGVDSARDFINAHGESIPDGFDFSIFIPMHLQWQMAEWRINIRDYPIPVLHVAPDESSGTQKQKALLLSTDLCIVEQMGGPESTRHIPTCLVHDICDTACDGKYIIQVPKVAMPTKIFGDPKIEIHTPRPVRLCWGQSIQPALSDVIRVFDGITTPPQDPSPKIGFWDKLPLILHGTVELDFIPEGALHLYLKGSRDPYKIHGDGAGWVKCWKDHVSVQVGHQNAEREVIQIRSREYALAIPNVQVRSREVSQYGLGGHDDFGTSMSAARPAETLLGEQRYDPQFQKVVAHLYGGVKWGAGIVLERTCNDHDCKQATKCSGTPFHRKCRFFDRISHWKVITKTREYFASLADQEKRDSFAGWRHDHIHFSLSVRSSSQDSQTPASNSLHVTPLTSAHFWSWIRLFNSALSLPVRQGPIFPDASPRSPKFGFHLATIKYRLDLSPLSFSHIYLQHSPEKYRSSTALYLGLKASTQRFNMDLHQRQQEVVLQRKAFSDTKKVLHKPINEAEVDLSKFELRVVCAEMQDESAPATDEGDTFNDDESPTDAFLRRGAAGEASDQWYDKNDFVELGVTVGSGRRWKATRMRAATVLDCPRFNYHRKLRTHREFDEDEGSVADSQDPHDASLTPLAESKFGDEDSHTCSIGEAESSNLVQSELARQRMDQLKDHATKRGQPLDSEEYKAKIALLSSYSELLRSLDEGHHASAESANPTGSHFADRLKRSHGGHKASFSGLWFNDERMQNEILEMQAEWVQFNNRYLIHSPVMFLSDGTRDILLKYYLSNRSRRGYVHSMTAKALRSVRELDLSLFESESARDDQSSVDTDMRETADNAPSVSSSSEDDRGINLLRSLLRDTMQYINVEKSLSKADSDSALITKPMLSDAHAGIRDDFEVRKSNICVLINPQIVLRSELDDSSCAIVSAMRTHLTNYFVRDTGVDEDDVNEKVMNRNFLSFDKVECWHPRDATPTSGFLTLPLEVLLAEDQRDDAFRRIMPRTDCAVQYDKFNKLRLRDASRQCTQGGSDLPMTQDHLRHNMDLIRIHCPRFSIHADSEQYAALYNIVTDLLLYRDPAHREHAKHLETILFAYNFRDADGLASMVDALQMRIRQAEDLHHQYERHYSELNDAGKADDAAIYAELTNLQNELSLFMEAITVAQDQRAGPDKDKKSALRLEASAEDIAWHMDSADSPNALAELAIHGTSFTWLSKADNSTANTLSIVDLHARNSRPDALFSSIIAKYTKAQDHFMVKQGRILNAAWSVLAPVGGISIIDRFELNVHPLRVQIEIAVGREIMNYIFGNRREREKRQRGVQLSGEDVQTSPKLGATDRSGGHQSLHKQTLLKASKHQTADSAEMSRKSSFQSESDSASRGRPPQKLQLSRTASRASSPPGQGRKKPEKPSADVPSEDIGKIVRDESNVIAFRHAVEMRKRAAANKTFVYVKVSQTVFCLSYKGDKRKSLTDLYDLVFKSPSFECRNRTWAYEDLANSFKRNVLRAAWSQRTTLIKGFLTTRPRRISAKLALRDKIRRQQQSTKVRMADFVEQNDVQQPDGAEDEGSHGEEDNATDVASLTSQTSASQSTTSSSGLNSTYESIQVQEHKPRMRLTSMLRRSKLKDDSGVRDADAISPSM</sequence>
<protein>
    <recommendedName>
        <fullName evidence="9">FMP27 GFWDK domain-containing protein</fullName>
    </recommendedName>
</protein>
<dbReference type="InterPro" id="IPR019441">
    <property type="entry name" value="FMP27/BLTP2/Hobbit_GFWDK_RBG"/>
</dbReference>
<feature type="compositionally biased region" description="Polar residues" evidence="2">
    <location>
        <begin position="2982"/>
        <end position="2995"/>
    </location>
</feature>
<dbReference type="InterPro" id="IPR045167">
    <property type="entry name" value="Hobbit"/>
</dbReference>
<dbReference type="InterPro" id="IPR019449">
    <property type="entry name" value="FMP27_WPPW_RBG"/>
</dbReference>